<evidence type="ECO:0000313" key="2">
    <source>
        <dbReference type="EMBL" id="GJJ68455.1"/>
    </source>
</evidence>
<feature type="region of interest" description="Disordered" evidence="1">
    <location>
        <begin position="298"/>
        <end position="357"/>
    </location>
</feature>
<reference evidence="2" key="1">
    <citation type="submission" date="2021-11" db="EMBL/GenBank/DDBJ databases">
        <authorList>
            <person name="Herlambang A."/>
            <person name="Guo Y."/>
            <person name="Takashima Y."/>
            <person name="Nishizawa T."/>
        </authorList>
    </citation>
    <scope>NUCLEOTIDE SEQUENCE</scope>
    <source>
        <strain evidence="2">E1425</strain>
    </source>
</reference>
<dbReference type="OrthoDB" id="5374757at2759"/>
<dbReference type="AlphaFoldDB" id="A0A9P3LSB7"/>
<feature type="region of interest" description="Disordered" evidence="1">
    <location>
        <begin position="162"/>
        <end position="258"/>
    </location>
</feature>
<feature type="compositionally biased region" description="Acidic residues" evidence="1">
    <location>
        <begin position="179"/>
        <end position="195"/>
    </location>
</feature>
<evidence type="ECO:0000256" key="1">
    <source>
        <dbReference type="SAM" id="MobiDB-lite"/>
    </source>
</evidence>
<comment type="caution">
    <text evidence="2">The sequence shown here is derived from an EMBL/GenBank/DDBJ whole genome shotgun (WGS) entry which is preliminary data.</text>
</comment>
<dbReference type="Proteomes" id="UP000827284">
    <property type="component" value="Unassembled WGS sequence"/>
</dbReference>
<reference evidence="2" key="2">
    <citation type="journal article" date="2022" name="Microbiol. Resour. Announc.">
        <title>Whole-Genome Sequence of Entomortierella parvispora E1425, a Mucoromycotan Fungus Associated with Burkholderiaceae-Related Endosymbiotic Bacteria.</title>
        <authorList>
            <person name="Herlambang A."/>
            <person name="Guo Y."/>
            <person name="Takashima Y."/>
            <person name="Narisawa K."/>
            <person name="Ohta H."/>
            <person name="Nishizawa T."/>
        </authorList>
    </citation>
    <scope>NUCLEOTIDE SEQUENCE</scope>
    <source>
        <strain evidence="2">E1425</strain>
    </source>
</reference>
<dbReference type="EMBL" id="BQFW01000001">
    <property type="protein sequence ID" value="GJJ68455.1"/>
    <property type="molecule type" value="Genomic_DNA"/>
</dbReference>
<sequence>MFATTNFHFLRISKTGVLPLNLFLSEEDLEWFNDYTFQEVLAVLKPLLLSRVQLYEDGHISKKASNFANNSSRAAGLGQEIDDGLEDAGVILGGPSDSHVEQALTSSSTTTGRRRTGGGDHERPRFAIRFGFRPSTRAERGGSVLAAEKNLGFQKVKAEVVEDEEHLPGASRRARTDLEIDDNDGVQIREEDESDDLRVSDFQPADDEEGDGIDLGEDAEYRENNRENDRGSKRQRGGAAASSRSKRGKAVAQEDVFPASQLDQKPTLQIGYAPLKLHPQTLYIVVHSLGSTSSPFAMAAPPAVSSSKSSTKGTSENSAKNKKAAAQPVQQPPKPSEDELDDDSLFPPGLDDFLASV</sequence>
<accession>A0A9P3LSB7</accession>
<feature type="compositionally biased region" description="Low complexity" evidence="1">
    <location>
        <begin position="298"/>
        <end position="329"/>
    </location>
</feature>
<evidence type="ECO:0000313" key="3">
    <source>
        <dbReference type="Proteomes" id="UP000827284"/>
    </source>
</evidence>
<proteinExistence type="predicted"/>
<feature type="region of interest" description="Disordered" evidence="1">
    <location>
        <begin position="96"/>
        <end position="125"/>
    </location>
</feature>
<protein>
    <submittedName>
        <fullName evidence="2">Uncharacterized protein</fullName>
    </submittedName>
</protein>
<organism evidence="2 3">
    <name type="scientific">Entomortierella parvispora</name>
    <dbReference type="NCBI Taxonomy" id="205924"/>
    <lineage>
        <taxon>Eukaryota</taxon>
        <taxon>Fungi</taxon>
        <taxon>Fungi incertae sedis</taxon>
        <taxon>Mucoromycota</taxon>
        <taxon>Mortierellomycotina</taxon>
        <taxon>Mortierellomycetes</taxon>
        <taxon>Mortierellales</taxon>
        <taxon>Mortierellaceae</taxon>
        <taxon>Entomortierella</taxon>
    </lineage>
</organism>
<feature type="compositionally biased region" description="Basic and acidic residues" evidence="1">
    <location>
        <begin position="219"/>
        <end position="232"/>
    </location>
</feature>
<name>A0A9P3LSB7_9FUNG</name>
<gene>
    <name evidence="2" type="ORF">EMPS_00801</name>
</gene>
<keyword evidence="3" id="KW-1185">Reference proteome</keyword>
<feature type="compositionally biased region" description="Acidic residues" evidence="1">
    <location>
        <begin position="204"/>
        <end position="218"/>
    </location>
</feature>